<accession>A0A1M5IRG6</accession>
<organism evidence="1 2">
    <name type="scientific">Ornithinibacillus halophilus</name>
    <dbReference type="NCBI Taxonomy" id="930117"/>
    <lineage>
        <taxon>Bacteria</taxon>
        <taxon>Bacillati</taxon>
        <taxon>Bacillota</taxon>
        <taxon>Bacilli</taxon>
        <taxon>Bacillales</taxon>
        <taxon>Bacillaceae</taxon>
        <taxon>Ornithinibacillus</taxon>
    </lineage>
</organism>
<evidence type="ECO:0000313" key="1">
    <source>
        <dbReference type="EMBL" id="SHG30373.1"/>
    </source>
</evidence>
<dbReference type="STRING" id="930117.SAMN05216225_102533"/>
<proteinExistence type="predicted"/>
<gene>
    <name evidence="1" type="ORF">SAMN05216225_102533</name>
</gene>
<keyword evidence="2" id="KW-1185">Reference proteome</keyword>
<name>A0A1M5IRG6_9BACI</name>
<dbReference type="AlphaFoldDB" id="A0A1M5IRG6"/>
<reference evidence="1 2" key="1">
    <citation type="submission" date="2016-11" db="EMBL/GenBank/DDBJ databases">
        <authorList>
            <person name="Jaros S."/>
            <person name="Januszkiewicz K."/>
            <person name="Wedrychowicz H."/>
        </authorList>
    </citation>
    <scope>NUCLEOTIDE SEQUENCE [LARGE SCALE GENOMIC DNA]</scope>
    <source>
        <strain evidence="1 2">IBRC-M 10683</strain>
    </source>
</reference>
<sequence>MTIKAEEIYADSLEIKYNFLRAKIMLPMPSLGLRLLAPPKTFVLWEVGAR</sequence>
<evidence type="ECO:0000313" key="2">
    <source>
        <dbReference type="Proteomes" id="UP000183988"/>
    </source>
</evidence>
<protein>
    <submittedName>
        <fullName evidence="1">Uncharacterized protein</fullName>
    </submittedName>
</protein>
<dbReference type="Proteomes" id="UP000183988">
    <property type="component" value="Unassembled WGS sequence"/>
</dbReference>
<dbReference type="EMBL" id="FQVW01000025">
    <property type="protein sequence ID" value="SHG30373.1"/>
    <property type="molecule type" value="Genomic_DNA"/>
</dbReference>